<name>A0A164JLJ8_9NOCA</name>
<reference evidence="2 3" key="1">
    <citation type="submission" date="2016-04" db="EMBL/GenBank/DDBJ databases">
        <authorList>
            <person name="Evans L.H."/>
            <person name="Alamgir A."/>
            <person name="Owens N."/>
            <person name="Weber N.D."/>
            <person name="Virtaneva K."/>
            <person name="Barbian K."/>
            <person name="Babar A."/>
            <person name="Rosenke K."/>
        </authorList>
    </citation>
    <scope>NUCLEOTIDE SEQUENCE [LARGE SCALE GENOMIC DNA]</scope>
    <source>
        <strain evidence="2 3">IFM 0406</strain>
    </source>
</reference>
<comment type="caution">
    <text evidence="2">The sequence shown here is derived from an EMBL/GenBank/DDBJ whole genome shotgun (WGS) entry which is preliminary data.</text>
</comment>
<evidence type="ECO:0000256" key="1">
    <source>
        <dbReference type="SAM" id="MobiDB-lite"/>
    </source>
</evidence>
<organism evidence="2 3">
    <name type="scientific">Nocardia terpenica</name>
    <dbReference type="NCBI Taxonomy" id="455432"/>
    <lineage>
        <taxon>Bacteria</taxon>
        <taxon>Bacillati</taxon>
        <taxon>Actinomycetota</taxon>
        <taxon>Actinomycetes</taxon>
        <taxon>Mycobacteriales</taxon>
        <taxon>Nocardiaceae</taxon>
        <taxon>Nocardia</taxon>
    </lineage>
</organism>
<dbReference type="AlphaFoldDB" id="A0A164JLJ8"/>
<dbReference type="Proteomes" id="UP000076512">
    <property type="component" value="Unassembled WGS sequence"/>
</dbReference>
<dbReference type="EMBL" id="LWGR01000013">
    <property type="protein sequence ID" value="KZM70519.1"/>
    <property type="molecule type" value="Genomic_DNA"/>
</dbReference>
<feature type="region of interest" description="Disordered" evidence="1">
    <location>
        <begin position="87"/>
        <end position="106"/>
    </location>
</feature>
<evidence type="ECO:0000313" key="2">
    <source>
        <dbReference type="EMBL" id="KZM70519.1"/>
    </source>
</evidence>
<evidence type="ECO:0000313" key="3">
    <source>
        <dbReference type="Proteomes" id="UP000076512"/>
    </source>
</evidence>
<sequence length="175" mass="19422">MVAGGDMNDVRQTEVDGFQVTWRLLHPHRIAIMAVHDTSDNHPVAAFDAADCPDLVQVREQLPKLDSLWNAVRHEFWVEMSSPSVTTAPAANPVPGEENSVKPQRHARELPSIRPWILAIEDKAGPGYRIARELDPPYGWNLFDPKGIRVCSGSLDRLELWAIHRGIGPAKSVPG</sequence>
<gene>
    <name evidence="2" type="ORF">AWN90_38685</name>
</gene>
<keyword evidence="3" id="KW-1185">Reference proteome</keyword>
<accession>A0A164JLJ8</accession>
<proteinExistence type="predicted"/>
<protein>
    <submittedName>
        <fullName evidence="2">Uncharacterized protein</fullName>
    </submittedName>
</protein>